<gene>
    <name evidence="2" type="ORF">U472_00885</name>
</gene>
<dbReference type="AlphaFoldDB" id="A0A1C0ACW9"/>
<name>A0A1C0ACW9_9FIRM</name>
<dbReference type="Proteomes" id="UP000093514">
    <property type="component" value="Unassembled WGS sequence"/>
</dbReference>
<evidence type="ECO:0000313" key="2">
    <source>
        <dbReference type="EMBL" id="OCL28474.1"/>
    </source>
</evidence>
<feature type="transmembrane region" description="Helical" evidence="1">
    <location>
        <begin position="60"/>
        <end position="76"/>
    </location>
</feature>
<keyword evidence="1" id="KW-0812">Transmembrane</keyword>
<sequence>MELSFIQLILAILPESLLISYVGLGLLGIRVKMVDYIKISVIYIFFLVIIRNIFKLYGLHVILGFLFFVVLFKIIVKVDWHISIISSLVGYIISFLGEVLIMPPILDWLKLDLVRIFNGNLIKFLVFFYLAKLPLMIAAILIYLCDFSIISIDREMENL</sequence>
<feature type="transmembrane region" description="Helical" evidence="1">
    <location>
        <begin position="36"/>
        <end position="54"/>
    </location>
</feature>
<feature type="transmembrane region" description="Helical" evidence="1">
    <location>
        <begin position="88"/>
        <end position="106"/>
    </location>
</feature>
<comment type="caution">
    <text evidence="2">The sequence shown here is derived from an EMBL/GenBank/DDBJ whole genome shotgun (WGS) entry which is preliminary data.</text>
</comment>
<dbReference type="RefSeq" id="WP_068714573.1">
    <property type="nucleotide sequence ID" value="NZ_LWDV01000005.1"/>
</dbReference>
<accession>A0A1C0ACW9</accession>
<feature type="transmembrane region" description="Helical" evidence="1">
    <location>
        <begin position="6"/>
        <end position="29"/>
    </location>
</feature>
<keyword evidence="3" id="KW-1185">Reference proteome</keyword>
<organism evidence="2 3">
    <name type="scientific">Orenia metallireducens</name>
    <dbReference type="NCBI Taxonomy" id="1413210"/>
    <lineage>
        <taxon>Bacteria</taxon>
        <taxon>Bacillati</taxon>
        <taxon>Bacillota</taxon>
        <taxon>Clostridia</taxon>
        <taxon>Halanaerobiales</taxon>
        <taxon>Halobacteroidaceae</taxon>
        <taxon>Orenia</taxon>
    </lineage>
</organism>
<proteinExistence type="predicted"/>
<protein>
    <submittedName>
        <fullName evidence="2">Uncharacterized protein</fullName>
    </submittedName>
</protein>
<keyword evidence="1" id="KW-1133">Transmembrane helix</keyword>
<evidence type="ECO:0000256" key="1">
    <source>
        <dbReference type="SAM" id="Phobius"/>
    </source>
</evidence>
<evidence type="ECO:0000313" key="3">
    <source>
        <dbReference type="Proteomes" id="UP000093514"/>
    </source>
</evidence>
<keyword evidence="1" id="KW-0472">Membrane</keyword>
<dbReference type="EMBL" id="LWDV01000005">
    <property type="protein sequence ID" value="OCL28474.1"/>
    <property type="molecule type" value="Genomic_DNA"/>
</dbReference>
<dbReference type="OrthoDB" id="2112938at2"/>
<feature type="transmembrane region" description="Helical" evidence="1">
    <location>
        <begin position="126"/>
        <end position="145"/>
    </location>
</feature>
<reference evidence="2 3" key="2">
    <citation type="submission" date="2016-08" db="EMBL/GenBank/DDBJ databases">
        <title>Orenia metallireducens sp. nov. strain Z6, a Novel Metal-reducing Firmicute from the Deep Subsurface.</title>
        <authorList>
            <person name="Maxim B.I."/>
            <person name="Kenneth K."/>
            <person name="Flynn T.M."/>
            <person name="Oloughlin E.J."/>
            <person name="Locke R.A."/>
            <person name="Weber J.R."/>
            <person name="Egan S.M."/>
            <person name="Mackie R.I."/>
            <person name="Cann I.K."/>
        </authorList>
    </citation>
    <scope>NUCLEOTIDE SEQUENCE [LARGE SCALE GENOMIC DNA]</scope>
    <source>
        <strain evidence="2 3">Z6</strain>
    </source>
</reference>
<reference evidence="3" key="1">
    <citation type="submission" date="2016-07" db="EMBL/GenBank/DDBJ databases">
        <authorList>
            <person name="Florea S."/>
            <person name="Webb J.S."/>
            <person name="Jaromczyk J."/>
            <person name="Schardl C.L."/>
        </authorList>
    </citation>
    <scope>NUCLEOTIDE SEQUENCE [LARGE SCALE GENOMIC DNA]</scope>
    <source>
        <strain evidence="3">Z6</strain>
    </source>
</reference>